<feature type="region of interest" description="Disordered" evidence="1">
    <location>
        <begin position="379"/>
        <end position="398"/>
    </location>
</feature>
<dbReference type="CDD" id="cd20557">
    <property type="entry name" value="CYCLIN_ScPCL1-like"/>
    <property type="match status" value="1"/>
</dbReference>
<evidence type="ECO:0000256" key="1">
    <source>
        <dbReference type="SAM" id="MobiDB-lite"/>
    </source>
</evidence>
<evidence type="ECO:0000313" key="2">
    <source>
        <dbReference type="EMBL" id="KAJ3840758.1"/>
    </source>
</evidence>
<dbReference type="Gene3D" id="1.10.472.10">
    <property type="entry name" value="Cyclin-like"/>
    <property type="match status" value="1"/>
</dbReference>
<reference evidence="2" key="1">
    <citation type="submission" date="2022-08" db="EMBL/GenBank/DDBJ databases">
        <authorList>
            <consortium name="DOE Joint Genome Institute"/>
            <person name="Min B."/>
            <person name="Riley R."/>
            <person name="Sierra-Patev S."/>
            <person name="Naranjo-Ortiz M."/>
            <person name="Looney B."/>
            <person name="Konkel Z."/>
            <person name="Slot J.C."/>
            <person name="Sakamoto Y."/>
            <person name="Steenwyk J.L."/>
            <person name="Rokas A."/>
            <person name="Carro J."/>
            <person name="Camarero S."/>
            <person name="Ferreira P."/>
            <person name="Molpeceres G."/>
            <person name="Ruiz-Duenas F.J."/>
            <person name="Serrano A."/>
            <person name="Henrissat B."/>
            <person name="Drula E."/>
            <person name="Hughes K.W."/>
            <person name="Mata J.L."/>
            <person name="Ishikawa N.K."/>
            <person name="Vargas-Isla R."/>
            <person name="Ushijima S."/>
            <person name="Smith C.A."/>
            <person name="Ahrendt S."/>
            <person name="Andreopoulos W."/>
            <person name="He G."/>
            <person name="Labutti K."/>
            <person name="Lipzen A."/>
            <person name="Ng V."/>
            <person name="Sandor L."/>
            <person name="Barry K."/>
            <person name="Martinez A.T."/>
            <person name="Xiao Y."/>
            <person name="Gibbons J.G."/>
            <person name="Terashima K."/>
            <person name="Hibbett D.S."/>
            <person name="Grigoriev I.V."/>
        </authorList>
    </citation>
    <scope>NUCLEOTIDE SEQUENCE</scope>
    <source>
        <strain evidence="2">TFB9207</strain>
    </source>
</reference>
<dbReference type="EMBL" id="MU806065">
    <property type="protein sequence ID" value="KAJ3840758.1"/>
    <property type="molecule type" value="Genomic_DNA"/>
</dbReference>
<organism evidence="2 3">
    <name type="scientific">Lentinula raphanica</name>
    <dbReference type="NCBI Taxonomy" id="153919"/>
    <lineage>
        <taxon>Eukaryota</taxon>
        <taxon>Fungi</taxon>
        <taxon>Dikarya</taxon>
        <taxon>Basidiomycota</taxon>
        <taxon>Agaricomycotina</taxon>
        <taxon>Agaricomycetes</taxon>
        <taxon>Agaricomycetidae</taxon>
        <taxon>Agaricales</taxon>
        <taxon>Marasmiineae</taxon>
        <taxon>Omphalotaceae</taxon>
        <taxon>Lentinula</taxon>
    </lineage>
</organism>
<accession>A0AA38PD73</accession>
<dbReference type="Proteomes" id="UP001163846">
    <property type="component" value="Unassembled WGS sequence"/>
</dbReference>
<name>A0AA38PD73_9AGAR</name>
<evidence type="ECO:0000313" key="3">
    <source>
        <dbReference type="Proteomes" id="UP001163846"/>
    </source>
</evidence>
<comment type="caution">
    <text evidence="2">The sequence shown here is derived from an EMBL/GenBank/DDBJ whole genome shotgun (WGS) entry which is preliminary data.</text>
</comment>
<feature type="region of interest" description="Disordered" evidence="1">
    <location>
        <begin position="77"/>
        <end position="112"/>
    </location>
</feature>
<proteinExistence type="predicted"/>
<dbReference type="AlphaFoldDB" id="A0AA38PD73"/>
<gene>
    <name evidence="2" type="ORF">F5878DRAFT_52588</name>
</gene>
<protein>
    <submittedName>
        <fullName evidence="2">Uncharacterized protein</fullName>
    </submittedName>
</protein>
<keyword evidence="3" id="KW-1185">Reference proteome</keyword>
<sequence>MTSRSLVRLCPPTMSCLQLAYPTYPPLSNDPQLPQSQSKISIYSLLNPEPVQTYSERTNMPSVASRILRPSVQACNLIEPSGHEPKGQSRRISKSYRTSPYPGQHERARQTRRTSVRFAGNIDNADHQQTLSKGILGSYQGKIYVKQEAVRPRAQRPVVQAKRVEASKPVRLSPPETNALALWIADVLYDTFSDEQALGSSRPTIMPVLIEELRSLIQSCINPSTSTLLLSLHYMRKLFPNRFNFRCCPDSYRAQVLFRAFCLALMFAFKWLDDYTQSLGSNIPKTNVEFWRLKRADPKKYRTCWVDFMGMSLAEVKKVEICGLKRLDWNIAVSTSEWYFWLEDLRLHTDVQSKRPGYQIVSGLIRGAQLALCRSSPDAPFMSPRQHESPTSSESQQQLEDSLFAGIPVVPQWSIVPNVLLEEPTIVHTAELRSPEDEVVHRPAKSVGMISAPGSHLATYQRRDLKGLSYSDESQDPDSKHLPTNQDTFTVIVQHPLPTYQYQTTFTPFFLDPRRIYDLQSAVYH</sequence>